<reference evidence="3" key="2">
    <citation type="submission" date="2015-01" db="EMBL/GenBank/DDBJ databases">
        <title>Evolutionary Origins and Diversification of the Mycorrhizal Mutualists.</title>
        <authorList>
            <consortium name="DOE Joint Genome Institute"/>
            <consortium name="Mycorrhizal Genomics Consortium"/>
            <person name="Kohler A."/>
            <person name="Kuo A."/>
            <person name="Nagy L.G."/>
            <person name="Floudas D."/>
            <person name="Copeland A."/>
            <person name="Barry K.W."/>
            <person name="Cichocki N."/>
            <person name="Veneault-Fourrey C."/>
            <person name="LaButti K."/>
            <person name="Lindquist E.A."/>
            <person name="Lipzen A."/>
            <person name="Lundell T."/>
            <person name="Morin E."/>
            <person name="Murat C."/>
            <person name="Riley R."/>
            <person name="Ohm R."/>
            <person name="Sun H."/>
            <person name="Tunlid A."/>
            <person name="Henrissat B."/>
            <person name="Grigoriev I.V."/>
            <person name="Hibbett D.S."/>
            <person name="Martin F."/>
        </authorList>
    </citation>
    <scope>NUCLEOTIDE SEQUENCE [LARGE SCALE GENOMIC DNA]</scope>
    <source>
        <strain evidence="3">Marx 270</strain>
    </source>
</reference>
<feature type="compositionally biased region" description="Polar residues" evidence="1">
    <location>
        <begin position="386"/>
        <end position="395"/>
    </location>
</feature>
<accession>A0A0C3P0M4</accession>
<reference evidence="2 3" key="1">
    <citation type="submission" date="2014-04" db="EMBL/GenBank/DDBJ databases">
        <authorList>
            <consortium name="DOE Joint Genome Institute"/>
            <person name="Kuo A."/>
            <person name="Kohler A."/>
            <person name="Costa M.D."/>
            <person name="Nagy L.G."/>
            <person name="Floudas D."/>
            <person name="Copeland A."/>
            <person name="Barry K.W."/>
            <person name="Cichocki N."/>
            <person name="Veneault-Fourrey C."/>
            <person name="LaButti K."/>
            <person name="Lindquist E.A."/>
            <person name="Lipzen A."/>
            <person name="Lundell T."/>
            <person name="Morin E."/>
            <person name="Murat C."/>
            <person name="Sun H."/>
            <person name="Tunlid A."/>
            <person name="Henrissat B."/>
            <person name="Grigoriev I.V."/>
            <person name="Hibbett D.S."/>
            <person name="Martin F."/>
            <person name="Nordberg H.P."/>
            <person name="Cantor M.N."/>
            <person name="Hua S.X."/>
        </authorList>
    </citation>
    <scope>NUCLEOTIDE SEQUENCE [LARGE SCALE GENOMIC DNA]</scope>
    <source>
        <strain evidence="2 3">Marx 270</strain>
    </source>
</reference>
<dbReference type="AlphaFoldDB" id="A0A0C3P0M4"/>
<organism evidence="2 3">
    <name type="scientific">Pisolithus tinctorius Marx 270</name>
    <dbReference type="NCBI Taxonomy" id="870435"/>
    <lineage>
        <taxon>Eukaryota</taxon>
        <taxon>Fungi</taxon>
        <taxon>Dikarya</taxon>
        <taxon>Basidiomycota</taxon>
        <taxon>Agaricomycotina</taxon>
        <taxon>Agaricomycetes</taxon>
        <taxon>Agaricomycetidae</taxon>
        <taxon>Boletales</taxon>
        <taxon>Sclerodermatineae</taxon>
        <taxon>Pisolithaceae</taxon>
        <taxon>Pisolithus</taxon>
    </lineage>
</organism>
<sequence>MDPAASVPIDPALLTPSELLASTRNVDVPQRDLPVPTRTLKDKLANLPQHDSYAAYEVAGKKMACLINPGFSPLTALRVGLKDSRNQWDEIPLECSEVDRYLIIYYQMLRYVPWLHEELRIMDTREFEKVASKITTGMSLQRSMDLGSVKHAGLAYIPLDMHGTFALNPPLLKGEDKSDRGFNHPQLAELLCPRKKLDLFKKDPAGTMTALQTGAIDVTTWNWPTFFYEDGLYDPQNRHHGLFRGHIAWRFYVHLFIGLSAAAKGVVTSNASKKAKNRAWGLMEVTPHIIAYVHVIAYFTLSAEQKWTNTTGNIDLAEMAWYIVDMFEDRDDWTRETLAWWNSRAFPERSRNGGGSDVNNNASCSNGISSAGSSDNAGFDFSAITTENRGTSPLTSDEEDSEELVAPVPRRAKPKLKKHKKADEDIFITDTEDRAPASATLEIAKATTRAGKPRGRAGKKRANGF</sequence>
<feature type="region of interest" description="Disordered" evidence="1">
    <location>
        <begin position="439"/>
        <end position="465"/>
    </location>
</feature>
<dbReference type="OrthoDB" id="3220614at2759"/>
<keyword evidence="3" id="KW-1185">Reference proteome</keyword>
<gene>
    <name evidence="2" type="ORF">M404DRAFT_29253</name>
</gene>
<name>A0A0C3P0M4_PISTI</name>
<protein>
    <submittedName>
        <fullName evidence="2">Uncharacterized protein</fullName>
    </submittedName>
</protein>
<feature type="compositionally biased region" description="Basic residues" evidence="1">
    <location>
        <begin position="451"/>
        <end position="465"/>
    </location>
</feature>
<evidence type="ECO:0000256" key="1">
    <source>
        <dbReference type="SAM" id="MobiDB-lite"/>
    </source>
</evidence>
<proteinExistence type="predicted"/>
<dbReference type="Pfam" id="PF20414">
    <property type="entry name" value="DUF6698"/>
    <property type="match status" value="1"/>
</dbReference>
<dbReference type="STRING" id="870435.A0A0C3P0M4"/>
<evidence type="ECO:0000313" key="2">
    <source>
        <dbReference type="EMBL" id="KIO00859.1"/>
    </source>
</evidence>
<feature type="region of interest" description="Disordered" evidence="1">
    <location>
        <begin position="386"/>
        <end position="422"/>
    </location>
</feature>
<dbReference type="HOGENOM" id="CLU_042183_0_0_1"/>
<dbReference type="EMBL" id="KN831993">
    <property type="protein sequence ID" value="KIO00859.1"/>
    <property type="molecule type" value="Genomic_DNA"/>
</dbReference>
<dbReference type="Proteomes" id="UP000054217">
    <property type="component" value="Unassembled WGS sequence"/>
</dbReference>
<dbReference type="InParanoid" id="A0A0C3P0M4"/>
<evidence type="ECO:0000313" key="3">
    <source>
        <dbReference type="Proteomes" id="UP000054217"/>
    </source>
</evidence>
<dbReference type="InterPro" id="IPR046521">
    <property type="entry name" value="DUF6698"/>
</dbReference>
<feature type="compositionally biased region" description="Basic residues" evidence="1">
    <location>
        <begin position="410"/>
        <end position="420"/>
    </location>
</feature>